<protein>
    <submittedName>
        <fullName evidence="2">Uncharacterized protein</fullName>
    </submittedName>
</protein>
<dbReference type="Proteomes" id="UP000290289">
    <property type="component" value="Chromosome 16"/>
</dbReference>
<keyword evidence="3" id="KW-1185">Reference proteome</keyword>
<name>A0A498HJF5_MALDO</name>
<evidence type="ECO:0000313" key="3">
    <source>
        <dbReference type="Proteomes" id="UP000290289"/>
    </source>
</evidence>
<evidence type="ECO:0000256" key="1">
    <source>
        <dbReference type="SAM" id="MobiDB-lite"/>
    </source>
</evidence>
<reference evidence="2 3" key="1">
    <citation type="submission" date="2018-10" db="EMBL/GenBank/DDBJ databases">
        <title>A high-quality apple genome assembly.</title>
        <authorList>
            <person name="Hu J."/>
        </authorList>
    </citation>
    <scope>NUCLEOTIDE SEQUENCE [LARGE SCALE GENOMIC DNA]</scope>
    <source>
        <strain evidence="3">cv. HFTH1</strain>
        <tissue evidence="2">Young leaf</tissue>
    </source>
</reference>
<comment type="caution">
    <text evidence="2">The sequence shown here is derived from an EMBL/GenBank/DDBJ whole genome shotgun (WGS) entry which is preliminary data.</text>
</comment>
<proteinExistence type="predicted"/>
<feature type="region of interest" description="Disordered" evidence="1">
    <location>
        <begin position="1"/>
        <end position="45"/>
    </location>
</feature>
<organism evidence="2 3">
    <name type="scientific">Malus domestica</name>
    <name type="common">Apple</name>
    <name type="synonym">Pyrus malus</name>
    <dbReference type="NCBI Taxonomy" id="3750"/>
    <lineage>
        <taxon>Eukaryota</taxon>
        <taxon>Viridiplantae</taxon>
        <taxon>Streptophyta</taxon>
        <taxon>Embryophyta</taxon>
        <taxon>Tracheophyta</taxon>
        <taxon>Spermatophyta</taxon>
        <taxon>Magnoliopsida</taxon>
        <taxon>eudicotyledons</taxon>
        <taxon>Gunneridae</taxon>
        <taxon>Pentapetalae</taxon>
        <taxon>rosids</taxon>
        <taxon>fabids</taxon>
        <taxon>Rosales</taxon>
        <taxon>Rosaceae</taxon>
        <taxon>Amygdaloideae</taxon>
        <taxon>Maleae</taxon>
        <taxon>Malus</taxon>
    </lineage>
</organism>
<feature type="compositionally biased region" description="Basic and acidic residues" evidence="1">
    <location>
        <begin position="36"/>
        <end position="45"/>
    </location>
</feature>
<gene>
    <name evidence="2" type="ORF">DVH24_015452</name>
</gene>
<sequence>MMDDEEGKEEEEGGESGGHVEHVVQEEEEEEGGQNRVDEGKVGKLGDQEGRRLSEVWTKKGDVKDYGNQTGAKKTEVVRHTMLIFDITKCEKLQAVCFGMLEALYMFFGLFYTCGQSYCERCHNAKTTQRATRARKVDASKESLLLLLKMVKGQGSHFVHHD</sequence>
<feature type="compositionally biased region" description="Acidic residues" evidence="1">
    <location>
        <begin position="1"/>
        <end position="14"/>
    </location>
</feature>
<dbReference type="EMBL" id="RDQH01000342">
    <property type="protein sequence ID" value="RXH70830.1"/>
    <property type="molecule type" value="Genomic_DNA"/>
</dbReference>
<accession>A0A498HJF5</accession>
<evidence type="ECO:0000313" key="2">
    <source>
        <dbReference type="EMBL" id="RXH70830.1"/>
    </source>
</evidence>
<dbReference type="AlphaFoldDB" id="A0A498HJF5"/>